<proteinExistence type="inferred from homology"/>
<protein>
    <submittedName>
        <fullName evidence="4">Aminotransferase</fullName>
    </submittedName>
</protein>
<dbReference type="AlphaFoldDB" id="A0A3Q9DI69"/>
<dbReference type="Gene3D" id="3.40.640.10">
    <property type="entry name" value="Type I PLP-dependent aspartate aminotransferase-like (Major domain)"/>
    <property type="match status" value="1"/>
</dbReference>
<keyword evidence="4" id="KW-0808">Transferase</keyword>
<dbReference type="PIRSF" id="PIRSF000521">
    <property type="entry name" value="Transaminase_4ab_Lys_Orn"/>
    <property type="match status" value="1"/>
</dbReference>
<keyword evidence="2 3" id="KW-0663">Pyridoxal phosphate</keyword>
<dbReference type="CDD" id="cd00610">
    <property type="entry name" value="OAT_like"/>
    <property type="match status" value="1"/>
</dbReference>
<dbReference type="GO" id="GO:0008483">
    <property type="term" value="F:transaminase activity"/>
    <property type="evidence" value="ECO:0007669"/>
    <property type="project" value="UniProtKB-KW"/>
</dbReference>
<dbReference type="InterPro" id="IPR015421">
    <property type="entry name" value="PyrdxlP-dep_Trfase_major"/>
</dbReference>
<evidence type="ECO:0000313" key="4">
    <source>
        <dbReference type="EMBL" id="AZP89491.1"/>
    </source>
</evidence>
<organism evidence="4">
    <name type="scientific">Microcystis sp. PCC 9805</name>
    <dbReference type="NCBI Taxonomy" id="717768"/>
    <lineage>
        <taxon>Bacteria</taxon>
        <taxon>Bacillati</taxon>
        <taxon>Cyanobacteriota</taxon>
        <taxon>Cyanophyceae</taxon>
        <taxon>Oscillatoriophycideae</taxon>
        <taxon>Chroococcales</taxon>
        <taxon>Microcystaceae</taxon>
        <taxon>Microcystis</taxon>
    </lineage>
</organism>
<comment type="similarity">
    <text evidence="1 3">Belongs to the class-III pyridoxal-phosphate-dependent aminotransferase family.</text>
</comment>
<gene>
    <name evidence="4" type="primary">agdL</name>
</gene>
<dbReference type="InterPro" id="IPR015422">
    <property type="entry name" value="PyrdxlP-dep_Trfase_small"/>
</dbReference>
<dbReference type="Gene3D" id="3.90.1150.10">
    <property type="entry name" value="Aspartate Aminotransferase, domain 1"/>
    <property type="match status" value="1"/>
</dbReference>
<dbReference type="GO" id="GO:0030170">
    <property type="term" value="F:pyridoxal phosphate binding"/>
    <property type="evidence" value="ECO:0007669"/>
    <property type="project" value="InterPro"/>
</dbReference>
<keyword evidence="4" id="KW-0032">Aminotransferase</keyword>
<accession>A0A3Q9DI69</accession>
<evidence type="ECO:0000256" key="2">
    <source>
        <dbReference type="ARBA" id="ARBA00022898"/>
    </source>
</evidence>
<dbReference type="PANTHER" id="PTHR43094">
    <property type="entry name" value="AMINOTRANSFERASE"/>
    <property type="match status" value="1"/>
</dbReference>
<sequence>MKTDQSHVFNTTRWHNTCLMAESGKGIYVYDSEGKTYLDAIGGTHVISIGHGVTEVADAMAEQARQLCFIHKAQFTSEPQEKLANVVTTMAPEGMDRVGFVTSGSTANEMAFQIALYYHKLRGKASKYKIISRWHSYHGHTIATLAMTGSRFVRESLSPFDLLNFPHIQAPHCYQCPYKLTYPSCELTCANELARIIEQEGVDTIAAFIAEPIIGGAGSAIVPPPGYYEKVREICDFYDILWISEEVITGFGRTGKNFGVDHWAAIPDIITATKALSSGYAPIGAVIVHQRVREVFDNATKNIPLSLFTYAGHPISCAAALAVQNYMAKHNLIERCAVMGKYLKHQLEKLAEREPIIGDVRGEGLLIGIEFVKNRDNHQPFSRSLGITEKIMQVGLENGLILRGRFGTGVGVDGDHILISPPFIITESQCDELVEKLELTFKQVKQSLKLVEVC</sequence>
<dbReference type="PANTHER" id="PTHR43094:SF1">
    <property type="entry name" value="AMINOTRANSFERASE CLASS-III"/>
    <property type="match status" value="1"/>
</dbReference>
<dbReference type="InterPro" id="IPR005814">
    <property type="entry name" value="Aminotrans_3"/>
</dbReference>
<dbReference type="EMBL" id="MH049495">
    <property type="protein sequence ID" value="AZP89491.1"/>
    <property type="molecule type" value="Genomic_DNA"/>
</dbReference>
<dbReference type="Pfam" id="PF00202">
    <property type="entry name" value="Aminotran_3"/>
    <property type="match status" value="1"/>
</dbReference>
<dbReference type="InterPro" id="IPR015424">
    <property type="entry name" value="PyrdxlP-dep_Trfase"/>
</dbReference>
<name>A0A3Q9DI69_9CHRO</name>
<evidence type="ECO:0000256" key="1">
    <source>
        <dbReference type="ARBA" id="ARBA00008954"/>
    </source>
</evidence>
<reference evidence="4" key="1">
    <citation type="journal article" date="2018" name="ACS Chem. Biol.">
        <title>A Unique Biosynthetic Pathway in Bloom-Forming Cyanobacterial Genus Microcystis Jointly Assembles Cytotoxic Aeruginoguanidines and Microguanidines.</title>
        <authorList>
            <person name="Pancrace C."/>
            <person name="Ishida K."/>
            <person name="Briand E."/>
            <person name="Gatte Pichi D."/>
            <person name="Weiz A.R."/>
            <person name="Guljamow A."/>
            <person name="Scalvenzi T."/>
            <person name="Sassoon N."/>
            <person name="Hertweck C."/>
            <person name="Dittmann E."/>
            <person name="Gugger M."/>
        </authorList>
    </citation>
    <scope>NUCLEOTIDE SEQUENCE</scope>
    <source>
        <strain evidence="4">PCC 9805</strain>
    </source>
</reference>
<evidence type="ECO:0000256" key="3">
    <source>
        <dbReference type="RuleBase" id="RU003560"/>
    </source>
</evidence>
<dbReference type="SUPFAM" id="SSF53383">
    <property type="entry name" value="PLP-dependent transferases"/>
    <property type="match status" value="1"/>
</dbReference>